<organism evidence="11 12">
    <name type="scientific">Neocallimastix californiae</name>
    <dbReference type="NCBI Taxonomy" id="1754190"/>
    <lineage>
        <taxon>Eukaryota</taxon>
        <taxon>Fungi</taxon>
        <taxon>Fungi incertae sedis</taxon>
        <taxon>Chytridiomycota</taxon>
        <taxon>Chytridiomycota incertae sedis</taxon>
        <taxon>Neocallimastigomycetes</taxon>
        <taxon>Neocallimastigales</taxon>
        <taxon>Neocallimastigaceae</taxon>
        <taxon>Neocallimastix</taxon>
    </lineage>
</organism>
<dbReference type="PANTHER" id="PTHR19849:SF0">
    <property type="entry name" value="PHOSPHOLIPASE A-2-ACTIVATING PROTEIN"/>
    <property type="match status" value="1"/>
</dbReference>
<dbReference type="GO" id="GO:0005737">
    <property type="term" value="C:cytoplasm"/>
    <property type="evidence" value="ECO:0007669"/>
    <property type="project" value="UniProtKB-SubCell"/>
</dbReference>
<dbReference type="GO" id="GO:0010992">
    <property type="term" value="P:ubiquitin recycling"/>
    <property type="evidence" value="ECO:0007669"/>
    <property type="project" value="TreeGrafter"/>
</dbReference>
<dbReference type="CDD" id="cd00200">
    <property type="entry name" value="WD40"/>
    <property type="match status" value="1"/>
</dbReference>
<dbReference type="GO" id="GO:0043161">
    <property type="term" value="P:proteasome-mediated ubiquitin-dependent protein catabolic process"/>
    <property type="evidence" value="ECO:0007669"/>
    <property type="project" value="EnsemblFungi"/>
</dbReference>
<dbReference type="InterPro" id="IPR001680">
    <property type="entry name" value="WD40_rpt"/>
</dbReference>
<dbReference type="PANTHER" id="PTHR19849">
    <property type="entry name" value="PHOSPHOLIPASE A-2-ACTIVATING PROTEIN"/>
    <property type="match status" value="1"/>
</dbReference>
<dbReference type="EMBL" id="MCOG01000153">
    <property type="protein sequence ID" value="ORY35119.1"/>
    <property type="molecule type" value="Genomic_DNA"/>
</dbReference>
<proteinExistence type="inferred from homology"/>
<dbReference type="PROSITE" id="PS50294">
    <property type="entry name" value="WD_REPEATS_REGION"/>
    <property type="match status" value="3"/>
</dbReference>
<dbReference type="InterPro" id="IPR015155">
    <property type="entry name" value="PFU"/>
</dbReference>
<reference evidence="11 12" key="1">
    <citation type="submission" date="2016-08" db="EMBL/GenBank/DDBJ databases">
        <title>A Parts List for Fungal Cellulosomes Revealed by Comparative Genomics.</title>
        <authorList>
            <consortium name="DOE Joint Genome Institute"/>
            <person name="Haitjema C.H."/>
            <person name="Gilmore S.P."/>
            <person name="Henske J.K."/>
            <person name="Solomon K.V."/>
            <person name="De Groot R."/>
            <person name="Kuo A."/>
            <person name="Mondo S.J."/>
            <person name="Salamov A.A."/>
            <person name="Labutti K."/>
            <person name="Zhao Z."/>
            <person name="Chiniquy J."/>
            <person name="Barry K."/>
            <person name="Brewer H.M."/>
            <person name="Purvine S.O."/>
            <person name="Wright A.T."/>
            <person name="Boxma B."/>
            <person name="Van Alen T."/>
            <person name="Hackstein J.H."/>
            <person name="Baker S.E."/>
            <person name="Grigoriev I.V."/>
            <person name="O'Malley M.A."/>
        </authorList>
    </citation>
    <scope>NUCLEOTIDE SEQUENCE [LARGE SCALE GENOMIC DNA]</scope>
    <source>
        <strain evidence="11 12">G1</strain>
    </source>
</reference>
<dbReference type="InterPro" id="IPR020472">
    <property type="entry name" value="WD40_PAC1"/>
</dbReference>
<evidence type="ECO:0000259" key="10">
    <source>
        <dbReference type="PROSITE" id="PS51396"/>
    </source>
</evidence>
<evidence type="ECO:0000256" key="5">
    <source>
        <dbReference type="ARBA" id="ARBA00022574"/>
    </source>
</evidence>
<feature type="repeat" description="WD" evidence="8">
    <location>
        <begin position="101"/>
        <end position="132"/>
    </location>
</feature>
<dbReference type="GO" id="GO:0043130">
    <property type="term" value="F:ubiquitin binding"/>
    <property type="evidence" value="ECO:0007669"/>
    <property type="project" value="TreeGrafter"/>
</dbReference>
<keyword evidence="6" id="KW-0677">Repeat</keyword>
<comment type="subcellular location">
    <subcellularLocation>
        <location evidence="2">Cytoplasm</location>
    </subcellularLocation>
    <subcellularLocation>
        <location evidence="1">Nucleus</location>
    </subcellularLocation>
</comment>
<dbReference type="Pfam" id="PF08324">
    <property type="entry name" value="PUL"/>
    <property type="match status" value="1"/>
</dbReference>
<dbReference type="InterPro" id="IPR038122">
    <property type="entry name" value="PFU_sf"/>
</dbReference>
<evidence type="ECO:0000313" key="11">
    <source>
        <dbReference type="EMBL" id="ORY35119.1"/>
    </source>
</evidence>
<dbReference type="OrthoDB" id="10265988at2759"/>
<dbReference type="AlphaFoldDB" id="A0A1Y2BK30"/>
<protein>
    <submittedName>
        <fullName evidence="11">PFU-domain-containing protein</fullName>
    </submittedName>
</protein>
<gene>
    <name evidence="11" type="ORF">LY90DRAFT_64113</name>
</gene>
<keyword evidence="12" id="KW-1185">Reference proteome</keyword>
<dbReference type="InterPro" id="IPR015943">
    <property type="entry name" value="WD40/YVTN_repeat-like_dom_sf"/>
</dbReference>
<dbReference type="PROSITE" id="PS51396">
    <property type="entry name" value="PUL"/>
    <property type="match status" value="1"/>
</dbReference>
<dbReference type="Gene3D" id="1.25.10.10">
    <property type="entry name" value="Leucine-rich Repeat Variant"/>
    <property type="match status" value="1"/>
</dbReference>
<dbReference type="Pfam" id="PF00400">
    <property type="entry name" value="WD40"/>
    <property type="match status" value="6"/>
</dbReference>
<evidence type="ECO:0000259" key="9">
    <source>
        <dbReference type="PROSITE" id="PS51394"/>
    </source>
</evidence>
<feature type="repeat" description="WD" evidence="8">
    <location>
        <begin position="140"/>
        <end position="171"/>
    </location>
</feature>
<dbReference type="InterPro" id="IPR036322">
    <property type="entry name" value="WD40_repeat_dom_sf"/>
</dbReference>
<feature type="domain" description="PUL" evidence="10">
    <location>
        <begin position="481"/>
        <end position="758"/>
    </location>
</feature>
<comment type="caution">
    <text evidence="11">The sequence shown here is derived from an EMBL/GenBank/DDBJ whole genome shotgun (WGS) entry which is preliminary data.</text>
</comment>
<dbReference type="PROSITE" id="PS50082">
    <property type="entry name" value="WD_REPEATS_2"/>
    <property type="match status" value="4"/>
</dbReference>
<dbReference type="SUPFAM" id="SSF50978">
    <property type="entry name" value="WD40 repeat-like"/>
    <property type="match status" value="1"/>
</dbReference>
<name>A0A1Y2BK30_9FUNG</name>
<dbReference type="Pfam" id="PF09070">
    <property type="entry name" value="PFU"/>
    <property type="match status" value="1"/>
</dbReference>
<evidence type="ECO:0000256" key="8">
    <source>
        <dbReference type="PROSITE-ProRule" id="PRU00221"/>
    </source>
</evidence>
<evidence type="ECO:0000256" key="7">
    <source>
        <dbReference type="ARBA" id="ARBA00023242"/>
    </source>
</evidence>
<dbReference type="GO" id="GO:0005634">
    <property type="term" value="C:nucleus"/>
    <property type="evidence" value="ECO:0007669"/>
    <property type="project" value="UniProtKB-SubCell"/>
</dbReference>
<comment type="similarity">
    <text evidence="3">Belongs to the WD repeat PLAP family.</text>
</comment>
<dbReference type="Proteomes" id="UP000193920">
    <property type="component" value="Unassembled WGS sequence"/>
</dbReference>
<dbReference type="SUPFAM" id="SSF48371">
    <property type="entry name" value="ARM repeat"/>
    <property type="match status" value="1"/>
</dbReference>
<evidence type="ECO:0000256" key="4">
    <source>
        <dbReference type="ARBA" id="ARBA00022490"/>
    </source>
</evidence>
<dbReference type="InterPro" id="IPR011989">
    <property type="entry name" value="ARM-like"/>
</dbReference>
<dbReference type="SMART" id="SM00320">
    <property type="entry name" value="WD40"/>
    <property type="match status" value="7"/>
</dbReference>
<dbReference type="Gene3D" id="2.130.10.10">
    <property type="entry name" value="YVTN repeat-like/Quinoprotein amine dehydrogenase"/>
    <property type="match status" value="1"/>
</dbReference>
<keyword evidence="4" id="KW-0963">Cytoplasm</keyword>
<keyword evidence="5 8" id="KW-0853">WD repeat</keyword>
<evidence type="ECO:0000256" key="2">
    <source>
        <dbReference type="ARBA" id="ARBA00004496"/>
    </source>
</evidence>
<sequence>METYKLSANLLGHNLDVRGIDYDQDNNIISASRDSLVISWKHNIDNTYEPLTNYAFHKGYVICLYYLKPNAQFPKGLILSGGVDKTINVYEPGSNEPMYILIGHENTVSSISSTPNGLIISGSWDSTAKIWNNWNCQYTLKGHTLAIWAVLGLPNNKVLTASADKSIKLWENDECIHTFIGHSDCVRGLASISDNKFVSCSNDGSLRIWDLDGNCLNELYSHTAFVYCVKYNPVTDEIISCGEDRTVKIWKDNECKQTISHPAVSVWCVQALPNGDIASGASDNIIRIFTRDPERIASQDLIKQFEDAVSNFAVASNGMNIDKNEIKDKSFLNTPGKKDGQVAMIKNGKDVEAYQWSNSEQKWVKVGVVVDSVSSNKTLFEGKEYDYVFDIDIGDGSILRLPYNATDNPYQAAQEFIWKHELSQDFLDQIAMFIINNSKSVTLGNSNANVPAATPFTSSRYVPGQANNGKSAPVNTTKTQTYIPKDGYTIFKVGDADKIISKILEFNDKIKTDSPEKSLNNEEIENLSELAIIFEKPSVEVFKQQFTQKHMDTIKKTCIEWPVNYRFPCLDLLRMCSIYTAQPIQDDNKGFVVELLKNNFPISPKEKSIEGDKFSINCRMFIFRFISNLFASKIGRSFINENINLIIQCIEKTATENSNKFFKFALITTILNFTVLIKNTEDYEHAFQLLELLNNAMENENFADNQFRICISIGNLLNYYPSMKEAAGLLSNISNACSMYSNSSDEKVKDVAKELKKFI</sequence>
<evidence type="ECO:0000313" key="12">
    <source>
        <dbReference type="Proteomes" id="UP000193920"/>
    </source>
</evidence>
<evidence type="ECO:0000256" key="1">
    <source>
        <dbReference type="ARBA" id="ARBA00004123"/>
    </source>
</evidence>
<feature type="repeat" description="WD" evidence="8">
    <location>
        <begin position="179"/>
        <end position="212"/>
    </location>
</feature>
<dbReference type="PROSITE" id="PS51394">
    <property type="entry name" value="PFU"/>
    <property type="match status" value="1"/>
</dbReference>
<evidence type="ECO:0000256" key="3">
    <source>
        <dbReference type="ARBA" id="ARBA00008495"/>
    </source>
</evidence>
<dbReference type="InterPro" id="IPR013535">
    <property type="entry name" value="PUL_dom"/>
</dbReference>
<dbReference type="STRING" id="1754190.A0A1Y2BK30"/>
<dbReference type="InterPro" id="IPR016024">
    <property type="entry name" value="ARM-type_fold"/>
</dbReference>
<feature type="repeat" description="WD" evidence="8">
    <location>
        <begin position="219"/>
        <end position="251"/>
    </location>
</feature>
<dbReference type="FunFam" id="2.130.10.10:FF:000175">
    <property type="entry name" value="Phospholipase A-2-activating protein"/>
    <property type="match status" value="1"/>
</dbReference>
<evidence type="ECO:0000256" key="6">
    <source>
        <dbReference type="ARBA" id="ARBA00022737"/>
    </source>
</evidence>
<keyword evidence="7" id="KW-0539">Nucleus</keyword>
<accession>A0A1Y2BK30</accession>
<dbReference type="PRINTS" id="PR00320">
    <property type="entry name" value="GPROTEINBRPT"/>
</dbReference>
<feature type="domain" description="PFU" evidence="9">
    <location>
        <begin position="355"/>
        <end position="448"/>
    </location>
</feature>
<dbReference type="Gene3D" id="3.10.20.870">
    <property type="entry name" value="PFU (PLAA family ubiquitin binding), C-terminal domain"/>
    <property type="match status" value="1"/>
</dbReference>